<dbReference type="InterPro" id="IPR007110">
    <property type="entry name" value="Ig-like_dom"/>
</dbReference>
<evidence type="ECO:0000259" key="2">
    <source>
        <dbReference type="PROSITE" id="PS50835"/>
    </source>
</evidence>
<name>A0AAW0TQB6_SCYPA</name>
<dbReference type="Proteomes" id="UP001487740">
    <property type="component" value="Unassembled WGS sequence"/>
</dbReference>
<dbReference type="SMART" id="SM00409">
    <property type="entry name" value="IG"/>
    <property type="match status" value="1"/>
</dbReference>
<feature type="compositionally biased region" description="Low complexity" evidence="1">
    <location>
        <begin position="157"/>
        <end position="170"/>
    </location>
</feature>
<dbReference type="SUPFAM" id="SSF48726">
    <property type="entry name" value="Immunoglobulin"/>
    <property type="match status" value="1"/>
</dbReference>
<protein>
    <recommendedName>
        <fullName evidence="2">Ig-like domain-containing protein</fullName>
    </recommendedName>
</protein>
<dbReference type="PROSITE" id="PS50835">
    <property type="entry name" value="IG_LIKE"/>
    <property type="match status" value="1"/>
</dbReference>
<evidence type="ECO:0000313" key="3">
    <source>
        <dbReference type="EMBL" id="KAK8389879.1"/>
    </source>
</evidence>
<evidence type="ECO:0000313" key="4">
    <source>
        <dbReference type="Proteomes" id="UP001487740"/>
    </source>
</evidence>
<dbReference type="InterPro" id="IPR036179">
    <property type="entry name" value="Ig-like_dom_sf"/>
</dbReference>
<dbReference type="Gene3D" id="2.60.40.10">
    <property type="entry name" value="Immunoglobulins"/>
    <property type="match status" value="1"/>
</dbReference>
<organism evidence="3 4">
    <name type="scientific">Scylla paramamosain</name>
    <name type="common">Mud crab</name>
    <dbReference type="NCBI Taxonomy" id="85552"/>
    <lineage>
        <taxon>Eukaryota</taxon>
        <taxon>Metazoa</taxon>
        <taxon>Ecdysozoa</taxon>
        <taxon>Arthropoda</taxon>
        <taxon>Crustacea</taxon>
        <taxon>Multicrustacea</taxon>
        <taxon>Malacostraca</taxon>
        <taxon>Eumalacostraca</taxon>
        <taxon>Eucarida</taxon>
        <taxon>Decapoda</taxon>
        <taxon>Pleocyemata</taxon>
        <taxon>Brachyura</taxon>
        <taxon>Eubrachyura</taxon>
        <taxon>Portunoidea</taxon>
        <taxon>Portunidae</taxon>
        <taxon>Portuninae</taxon>
        <taxon>Scylla</taxon>
    </lineage>
</organism>
<keyword evidence="4" id="KW-1185">Reference proteome</keyword>
<evidence type="ECO:0000256" key="1">
    <source>
        <dbReference type="SAM" id="MobiDB-lite"/>
    </source>
</evidence>
<feature type="region of interest" description="Disordered" evidence="1">
    <location>
        <begin position="147"/>
        <end position="185"/>
    </location>
</feature>
<accession>A0AAW0TQB6</accession>
<sequence length="229" mass="23852">MTVHLKVLSHPGQTSILDMPVSDTGMLFPSPGGSRGEAGDLKVRILGEKWVELPAGSTLHLVCRATGRLPTGMHYSPPLLSWTIDDFAITSVWPRSKVLVKETVSDHYQHQVDSLLVVAGLHPSDSGTLSCSALSAHPATVTLTVTQPLPGERRKAPTSASGPSSWPSGWRDGLPAQSPAQSDATPAVGSAATAVLSGTIILIMLVLQGQSGCGIGNNSLGVDLEVLIN</sequence>
<dbReference type="InterPro" id="IPR003599">
    <property type="entry name" value="Ig_sub"/>
</dbReference>
<comment type="caution">
    <text evidence="3">The sequence shown here is derived from an EMBL/GenBank/DDBJ whole genome shotgun (WGS) entry which is preliminary data.</text>
</comment>
<dbReference type="InterPro" id="IPR013783">
    <property type="entry name" value="Ig-like_fold"/>
</dbReference>
<dbReference type="EMBL" id="JARAKH010000026">
    <property type="protein sequence ID" value="KAK8389879.1"/>
    <property type="molecule type" value="Genomic_DNA"/>
</dbReference>
<reference evidence="3 4" key="1">
    <citation type="submission" date="2023-03" db="EMBL/GenBank/DDBJ databases">
        <title>High-quality genome of Scylla paramamosain provides insights in environmental adaptation.</title>
        <authorList>
            <person name="Zhang L."/>
        </authorList>
    </citation>
    <scope>NUCLEOTIDE SEQUENCE [LARGE SCALE GENOMIC DNA]</scope>
    <source>
        <strain evidence="3">LZ_2023a</strain>
        <tissue evidence="3">Muscle</tissue>
    </source>
</reference>
<feature type="domain" description="Ig-like" evidence="2">
    <location>
        <begin position="56"/>
        <end position="142"/>
    </location>
</feature>
<proteinExistence type="predicted"/>
<gene>
    <name evidence="3" type="ORF">O3P69_012810</name>
</gene>
<dbReference type="AlphaFoldDB" id="A0AAW0TQB6"/>